<feature type="domain" description="RCK N-terminal" evidence="7">
    <location>
        <begin position="1"/>
        <end position="121"/>
    </location>
</feature>
<keyword evidence="5" id="KW-0520">NAD</keyword>
<gene>
    <name evidence="9" type="primary">trkA</name>
    <name evidence="9" type="ORF">KS4_24970</name>
</gene>
<dbReference type="Pfam" id="PF02080">
    <property type="entry name" value="TrkA_C"/>
    <property type="match status" value="2"/>
</dbReference>
<dbReference type="SUPFAM" id="SSF116726">
    <property type="entry name" value="TrkA C-terminal domain-like"/>
    <property type="match status" value="2"/>
</dbReference>
<dbReference type="SUPFAM" id="SSF51735">
    <property type="entry name" value="NAD(P)-binding Rossmann-fold domains"/>
    <property type="match status" value="2"/>
</dbReference>
<dbReference type="Proteomes" id="UP000317369">
    <property type="component" value="Chromosome"/>
</dbReference>
<dbReference type="AlphaFoldDB" id="A0A517YW22"/>
<dbReference type="InterPro" id="IPR036721">
    <property type="entry name" value="RCK_C_sf"/>
</dbReference>
<keyword evidence="10" id="KW-1185">Reference proteome</keyword>
<evidence type="ECO:0000256" key="2">
    <source>
        <dbReference type="ARBA" id="ARBA00022448"/>
    </source>
</evidence>
<evidence type="ECO:0000256" key="4">
    <source>
        <dbReference type="ARBA" id="ARBA00022958"/>
    </source>
</evidence>
<dbReference type="InterPro" id="IPR050721">
    <property type="entry name" value="Trk_Ktr_HKT_K-transport"/>
</dbReference>
<dbReference type="EMBL" id="CP036425">
    <property type="protein sequence ID" value="QDU34427.1"/>
    <property type="molecule type" value="Genomic_DNA"/>
</dbReference>
<dbReference type="NCBIfam" id="NF007032">
    <property type="entry name" value="PRK09496.1-4"/>
    <property type="match status" value="1"/>
</dbReference>
<dbReference type="PANTHER" id="PTHR43833:SF5">
    <property type="entry name" value="TRK SYSTEM POTASSIUM UPTAKE PROTEIN TRKA"/>
    <property type="match status" value="1"/>
</dbReference>
<name>A0A517YW22_9BACT</name>
<evidence type="ECO:0000313" key="10">
    <source>
        <dbReference type="Proteomes" id="UP000317369"/>
    </source>
</evidence>
<dbReference type="NCBIfam" id="NF007039">
    <property type="entry name" value="PRK09496.3-2"/>
    <property type="match status" value="1"/>
</dbReference>
<proteinExistence type="predicted"/>
<dbReference type="InterPro" id="IPR006037">
    <property type="entry name" value="RCK_C"/>
</dbReference>
<evidence type="ECO:0000259" key="7">
    <source>
        <dbReference type="PROSITE" id="PS51201"/>
    </source>
</evidence>
<feature type="domain" description="RCK C-terminal" evidence="8">
    <location>
        <begin position="364"/>
        <end position="446"/>
    </location>
</feature>
<evidence type="ECO:0000256" key="5">
    <source>
        <dbReference type="ARBA" id="ARBA00023027"/>
    </source>
</evidence>
<dbReference type="KEGG" id="pcor:KS4_24970"/>
<dbReference type="GO" id="GO:0005886">
    <property type="term" value="C:plasma membrane"/>
    <property type="evidence" value="ECO:0007669"/>
    <property type="project" value="InterPro"/>
</dbReference>
<dbReference type="PROSITE" id="PS51202">
    <property type="entry name" value="RCK_C"/>
    <property type="match status" value="2"/>
</dbReference>
<organism evidence="9 10">
    <name type="scientific">Poriferisphaera corsica</name>
    <dbReference type="NCBI Taxonomy" id="2528020"/>
    <lineage>
        <taxon>Bacteria</taxon>
        <taxon>Pseudomonadati</taxon>
        <taxon>Planctomycetota</taxon>
        <taxon>Phycisphaerae</taxon>
        <taxon>Phycisphaerales</taxon>
        <taxon>Phycisphaeraceae</taxon>
        <taxon>Poriferisphaera</taxon>
    </lineage>
</organism>
<dbReference type="PROSITE" id="PS51201">
    <property type="entry name" value="RCK_N"/>
    <property type="match status" value="2"/>
</dbReference>
<keyword evidence="4" id="KW-0630">Potassium</keyword>
<feature type="domain" description="RCK N-terminal" evidence="7">
    <location>
        <begin position="227"/>
        <end position="344"/>
    </location>
</feature>
<protein>
    <recommendedName>
        <fullName evidence="1">Trk system potassium uptake protein TrkA</fullName>
    </recommendedName>
</protein>
<dbReference type="NCBIfam" id="NF007031">
    <property type="entry name" value="PRK09496.1-2"/>
    <property type="match status" value="1"/>
</dbReference>
<sequence length="462" mass="49760">MNIVICGAGEVGRHSAEVLAKARNNITVIDQSPEKLAELDDVMDVRSLLGNATQADILLEAGTAKADLFIAATSSDEINLLAASIAKGVGATTCIARVHHSAFFEQNSFAYAKHLGVDHMVCPEYATAHAIASTLRNPGALAVEQFAKGKVEMQQLPVSEDSKAAGLKLRDIQLPGAARVAAVEHFGYPSIPDADTVIEAHDILTIIGDTNSFEKIRKVFQTTTDKRRRIIIMGGTGQSVWLCRVLKHRGFSIRLFETDRARAEELSEKLDWVTVLNADAVNTDALKDERVDLADAFVAMTDDEETNILAAARAKSMGVAQAIAVLQRPTYLHLLRHIGIDKAFSPRSTAVTEIQRLIEPGPVKRLGSLSEGIAEIYEIKVPGDASKVIGKPLSEIKFPGHCLLAALQRDKEVFVPGADSVIMEGDTVIAVGPASSKSELRRLFGAKGLPIPGTKWMGTFLS</sequence>
<accession>A0A517YW22</accession>
<dbReference type="Gene3D" id="3.40.50.720">
    <property type="entry name" value="NAD(P)-binding Rossmann-like Domain"/>
    <property type="match status" value="2"/>
</dbReference>
<dbReference type="RefSeq" id="WP_145078228.1">
    <property type="nucleotide sequence ID" value="NZ_CP036425.1"/>
</dbReference>
<dbReference type="Pfam" id="PF02254">
    <property type="entry name" value="TrkA_N"/>
    <property type="match status" value="2"/>
</dbReference>
<dbReference type="InterPro" id="IPR036291">
    <property type="entry name" value="NAD(P)-bd_dom_sf"/>
</dbReference>
<feature type="domain" description="RCK C-terminal" evidence="8">
    <location>
        <begin position="141"/>
        <end position="222"/>
    </location>
</feature>
<keyword evidence="3" id="KW-0633">Potassium transport</keyword>
<dbReference type="Gene3D" id="3.30.70.1450">
    <property type="entry name" value="Regulator of K+ conductance, C-terminal domain"/>
    <property type="match status" value="2"/>
</dbReference>
<dbReference type="PRINTS" id="PR00335">
    <property type="entry name" value="KUPTAKETRKA"/>
</dbReference>
<dbReference type="InterPro" id="IPR006036">
    <property type="entry name" value="K_uptake_TrkA"/>
</dbReference>
<evidence type="ECO:0000256" key="6">
    <source>
        <dbReference type="ARBA" id="ARBA00023065"/>
    </source>
</evidence>
<evidence type="ECO:0000313" key="9">
    <source>
        <dbReference type="EMBL" id="QDU34427.1"/>
    </source>
</evidence>
<dbReference type="GO" id="GO:0015079">
    <property type="term" value="F:potassium ion transmembrane transporter activity"/>
    <property type="evidence" value="ECO:0007669"/>
    <property type="project" value="InterPro"/>
</dbReference>
<keyword evidence="6" id="KW-0406">Ion transport</keyword>
<evidence type="ECO:0000256" key="3">
    <source>
        <dbReference type="ARBA" id="ARBA00022538"/>
    </source>
</evidence>
<evidence type="ECO:0000259" key="8">
    <source>
        <dbReference type="PROSITE" id="PS51202"/>
    </source>
</evidence>
<evidence type="ECO:0000256" key="1">
    <source>
        <dbReference type="ARBA" id="ARBA00017378"/>
    </source>
</evidence>
<dbReference type="PANTHER" id="PTHR43833">
    <property type="entry name" value="POTASSIUM CHANNEL PROTEIN 2-RELATED-RELATED"/>
    <property type="match status" value="1"/>
</dbReference>
<keyword evidence="2" id="KW-0813">Transport</keyword>
<dbReference type="OrthoDB" id="9775180at2"/>
<dbReference type="InterPro" id="IPR003148">
    <property type="entry name" value="RCK_N"/>
</dbReference>
<reference evidence="9 10" key="1">
    <citation type="submission" date="2019-02" db="EMBL/GenBank/DDBJ databases">
        <title>Deep-cultivation of Planctomycetes and their phenomic and genomic characterization uncovers novel biology.</title>
        <authorList>
            <person name="Wiegand S."/>
            <person name="Jogler M."/>
            <person name="Boedeker C."/>
            <person name="Pinto D."/>
            <person name="Vollmers J."/>
            <person name="Rivas-Marin E."/>
            <person name="Kohn T."/>
            <person name="Peeters S.H."/>
            <person name="Heuer A."/>
            <person name="Rast P."/>
            <person name="Oberbeckmann S."/>
            <person name="Bunk B."/>
            <person name="Jeske O."/>
            <person name="Meyerdierks A."/>
            <person name="Storesund J.E."/>
            <person name="Kallscheuer N."/>
            <person name="Luecker S."/>
            <person name="Lage O.M."/>
            <person name="Pohl T."/>
            <person name="Merkel B.J."/>
            <person name="Hornburger P."/>
            <person name="Mueller R.-W."/>
            <person name="Bruemmer F."/>
            <person name="Labrenz M."/>
            <person name="Spormann A.M."/>
            <person name="Op den Camp H."/>
            <person name="Overmann J."/>
            <person name="Amann R."/>
            <person name="Jetten M.S.M."/>
            <person name="Mascher T."/>
            <person name="Medema M.H."/>
            <person name="Devos D.P."/>
            <person name="Kaster A.-K."/>
            <person name="Ovreas L."/>
            <person name="Rohde M."/>
            <person name="Galperin M.Y."/>
            <person name="Jogler C."/>
        </authorList>
    </citation>
    <scope>NUCLEOTIDE SEQUENCE [LARGE SCALE GENOMIC DNA]</scope>
    <source>
        <strain evidence="9 10">KS4</strain>
    </source>
</reference>